<organism evidence="2 3">
    <name type="scientific">Armillaria borealis</name>
    <dbReference type="NCBI Taxonomy" id="47425"/>
    <lineage>
        <taxon>Eukaryota</taxon>
        <taxon>Fungi</taxon>
        <taxon>Dikarya</taxon>
        <taxon>Basidiomycota</taxon>
        <taxon>Agaricomycotina</taxon>
        <taxon>Agaricomycetes</taxon>
        <taxon>Agaricomycetidae</taxon>
        <taxon>Agaricales</taxon>
        <taxon>Marasmiineae</taxon>
        <taxon>Physalacriaceae</taxon>
        <taxon>Armillaria</taxon>
    </lineage>
</organism>
<reference evidence="2" key="1">
    <citation type="submission" date="2023-06" db="EMBL/GenBank/DDBJ databases">
        <authorList>
            <consortium name="Lawrence Berkeley National Laboratory"/>
            <person name="Ahrendt S."/>
            <person name="Sahu N."/>
            <person name="Indic B."/>
            <person name="Wong-Bajracharya J."/>
            <person name="Merenyi Z."/>
            <person name="Ke H.-M."/>
            <person name="Monk M."/>
            <person name="Kocsube S."/>
            <person name="Drula E."/>
            <person name="Lipzen A."/>
            <person name="Balint B."/>
            <person name="Henrissat B."/>
            <person name="Andreopoulos B."/>
            <person name="Martin F.M."/>
            <person name="Harder C.B."/>
            <person name="Rigling D."/>
            <person name="Ford K.L."/>
            <person name="Foster G.D."/>
            <person name="Pangilinan J."/>
            <person name="Papanicolaou A."/>
            <person name="Barry K."/>
            <person name="LaButti K."/>
            <person name="Viragh M."/>
            <person name="Koriabine M."/>
            <person name="Yan M."/>
            <person name="Riley R."/>
            <person name="Champramary S."/>
            <person name="Plett K.L."/>
            <person name="Tsai I.J."/>
            <person name="Slot J."/>
            <person name="Sipos G."/>
            <person name="Plett J."/>
            <person name="Nagy L.G."/>
            <person name="Grigoriev I.V."/>
        </authorList>
    </citation>
    <scope>NUCLEOTIDE SEQUENCE</scope>
    <source>
        <strain evidence="2">FPL87.14</strain>
    </source>
</reference>
<sequence length="241" mass="28087">KRKNSAPTDKVESDNELNDNDIGDVKVKPPMLKPMPKNGHAFMDNHLFKLTHFLHVNKYNENVIPNFIGGILPQRDSGDREFYCSAMLALFKPWRNGSDLKTESESWHEDFTRHHFSTREMQLMDNFNLRYECLDERDDFHAQMRKNDGSGMIFPSWDNHVAEAMGDNYFPDIKLKNLDEEETMEQALASQGHTDINILRQMKEMRDILRGAHWTCESTDVPPIASFPRPDRMLSGVQWET</sequence>
<accession>A0AA39JFH3</accession>
<protein>
    <submittedName>
        <fullName evidence="2">Uncharacterized protein</fullName>
    </submittedName>
</protein>
<comment type="caution">
    <text evidence="2">The sequence shown here is derived from an EMBL/GenBank/DDBJ whole genome shotgun (WGS) entry which is preliminary data.</text>
</comment>
<feature type="non-terminal residue" evidence="2">
    <location>
        <position position="1"/>
    </location>
</feature>
<feature type="non-terminal residue" evidence="2">
    <location>
        <position position="241"/>
    </location>
</feature>
<evidence type="ECO:0000313" key="3">
    <source>
        <dbReference type="Proteomes" id="UP001175226"/>
    </source>
</evidence>
<dbReference type="Proteomes" id="UP001175226">
    <property type="component" value="Unassembled WGS sequence"/>
</dbReference>
<proteinExistence type="predicted"/>
<keyword evidence="3" id="KW-1185">Reference proteome</keyword>
<dbReference type="AlphaFoldDB" id="A0AA39JFH3"/>
<name>A0AA39JFH3_9AGAR</name>
<gene>
    <name evidence="2" type="ORF">EV421DRAFT_1697083</name>
</gene>
<evidence type="ECO:0000313" key="2">
    <source>
        <dbReference type="EMBL" id="KAK0440379.1"/>
    </source>
</evidence>
<evidence type="ECO:0000256" key="1">
    <source>
        <dbReference type="SAM" id="MobiDB-lite"/>
    </source>
</evidence>
<dbReference type="EMBL" id="JAUEPT010000034">
    <property type="protein sequence ID" value="KAK0440379.1"/>
    <property type="molecule type" value="Genomic_DNA"/>
</dbReference>
<feature type="region of interest" description="Disordered" evidence="1">
    <location>
        <begin position="1"/>
        <end position="28"/>
    </location>
</feature>